<organism evidence="8">
    <name type="scientific">Daldinia eschscholzii IFB-TL01</name>
    <dbReference type="NCBI Taxonomy" id="1169046"/>
    <lineage>
        <taxon>Eukaryota</taxon>
        <taxon>Fungi</taxon>
        <taxon>Dikarya</taxon>
        <taxon>Ascomycota</taxon>
        <taxon>Pezizomycotina</taxon>
        <taxon>Sordariomycetes</taxon>
        <taxon>Xylariomycetidae</taxon>
        <taxon>Xylariales</taxon>
        <taxon>Hypoxylaceae</taxon>
        <taxon>Daldinia</taxon>
    </lineage>
</organism>
<evidence type="ECO:0000256" key="5">
    <source>
        <dbReference type="ARBA" id="ARBA00038359"/>
    </source>
</evidence>
<feature type="transmembrane region" description="Helical" evidence="6">
    <location>
        <begin position="122"/>
        <end position="152"/>
    </location>
</feature>
<accession>A0A0X9EYX5</accession>
<evidence type="ECO:0000256" key="6">
    <source>
        <dbReference type="SAM" id="Phobius"/>
    </source>
</evidence>
<keyword evidence="2 6" id="KW-0812">Transmembrane</keyword>
<dbReference type="InterPro" id="IPR049326">
    <property type="entry name" value="Rhodopsin_dom_fungi"/>
</dbReference>
<comment type="similarity">
    <text evidence="5">Belongs to the SAT4 family.</text>
</comment>
<protein>
    <submittedName>
        <fullName evidence="8">Decarboxylase_GME777</fullName>
    </submittedName>
</protein>
<comment type="subcellular location">
    <subcellularLocation>
        <location evidence="1">Membrane</location>
        <topology evidence="1">Multi-pass membrane protein</topology>
    </subcellularLocation>
</comment>
<evidence type="ECO:0000259" key="7">
    <source>
        <dbReference type="Pfam" id="PF20684"/>
    </source>
</evidence>
<dbReference type="InterPro" id="IPR052337">
    <property type="entry name" value="SAT4-like"/>
</dbReference>
<feature type="transmembrane region" description="Helical" evidence="6">
    <location>
        <begin position="43"/>
        <end position="68"/>
    </location>
</feature>
<feature type="transmembrane region" description="Helical" evidence="6">
    <location>
        <begin position="12"/>
        <end position="31"/>
    </location>
</feature>
<dbReference type="Pfam" id="PF20684">
    <property type="entry name" value="Fung_rhodopsin"/>
    <property type="match status" value="1"/>
</dbReference>
<feature type="transmembrane region" description="Helical" evidence="6">
    <location>
        <begin position="88"/>
        <end position="110"/>
    </location>
</feature>
<proteinExistence type="evidence at transcript level"/>
<keyword evidence="3 6" id="KW-1133">Transmembrane helix</keyword>
<dbReference type="PANTHER" id="PTHR33048:SF96">
    <property type="entry name" value="INTEGRAL MEMBRANE PROTEIN"/>
    <property type="match status" value="1"/>
</dbReference>
<dbReference type="PANTHER" id="PTHR33048">
    <property type="entry name" value="PTH11-LIKE INTEGRAL MEMBRANE PROTEIN (AFU_ORTHOLOGUE AFUA_5G11245)"/>
    <property type="match status" value="1"/>
</dbReference>
<evidence type="ECO:0000256" key="1">
    <source>
        <dbReference type="ARBA" id="ARBA00004141"/>
    </source>
</evidence>
<sequence length="338" mass="37440">MTLDDRGPELAVVVAVFLGLSFVTVALRCYVRAHILKAFQVEDWVAVAAMTCFVLYCAAVMISISHGAGQHMRDIPTENIPKILRMRWVAEIIYIVTSLLVKLTVGIFLFRICSQAWQKTVICTVLLLCLVYHLFYAFMTAFQCQPVAYFWFRYTTSMEGKCWGNDLVMGCTYAAAGINAFTDWVLGLLPIALVRNLELSKRSKILVSCTLALGSVASTATIVRIPYIWQLAQPGDFIHDFSDLSIWSTTENGLGLVASSVATLRPLVRAVLGSTAAGTVSQGARSFQSCFHSWKRSGPGAAQNGNQEYYEMEEYCRDSTYKAPEKVKISNRKVSDSG</sequence>
<dbReference type="AlphaFoldDB" id="A0A0X9EYX5"/>
<evidence type="ECO:0000256" key="2">
    <source>
        <dbReference type="ARBA" id="ARBA00022692"/>
    </source>
</evidence>
<keyword evidence="4 6" id="KW-0472">Membrane</keyword>
<reference evidence="8" key="1">
    <citation type="submission" date="2015-01" db="EMBL/GenBank/DDBJ databases">
        <title>Decarboxylase from Daldinia eschscholzii IFB-TL01.</title>
        <authorList>
            <person name="Wang G."/>
            <person name="Tan R.X."/>
        </authorList>
    </citation>
    <scope>NUCLEOTIDE SEQUENCE</scope>
    <source>
        <strain evidence="8">IFB-TL01</strain>
    </source>
</reference>
<evidence type="ECO:0000313" key="8">
    <source>
        <dbReference type="EMBL" id="ALM31955.1"/>
    </source>
</evidence>
<dbReference type="GO" id="GO:0016020">
    <property type="term" value="C:membrane"/>
    <property type="evidence" value="ECO:0007669"/>
    <property type="project" value="UniProtKB-SubCell"/>
</dbReference>
<name>A0A0X9EYX5_9PEZI</name>
<evidence type="ECO:0000256" key="4">
    <source>
        <dbReference type="ARBA" id="ARBA00023136"/>
    </source>
</evidence>
<feature type="transmembrane region" description="Helical" evidence="6">
    <location>
        <begin position="205"/>
        <end position="229"/>
    </location>
</feature>
<dbReference type="EMBL" id="KP644156">
    <property type="protein sequence ID" value="ALM31955.1"/>
    <property type="molecule type" value="mRNA"/>
</dbReference>
<feature type="transmembrane region" description="Helical" evidence="6">
    <location>
        <begin position="172"/>
        <end position="193"/>
    </location>
</feature>
<evidence type="ECO:0000256" key="3">
    <source>
        <dbReference type="ARBA" id="ARBA00022989"/>
    </source>
</evidence>
<feature type="domain" description="Rhodopsin" evidence="7">
    <location>
        <begin position="27"/>
        <end position="269"/>
    </location>
</feature>